<reference evidence="2" key="1">
    <citation type="submission" date="2021-06" db="EMBL/GenBank/DDBJ databases">
        <title>Comparative genomics, transcriptomics and evolutionary studies reveal genomic signatures of adaptation to plant cell wall in hemibiotrophic fungi.</title>
        <authorList>
            <consortium name="DOE Joint Genome Institute"/>
            <person name="Baroncelli R."/>
            <person name="Diaz J.F."/>
            <person name="Benocci T."/>
            <person name="Peng M."/>
            <person name="Battaglia E."/>
            <person name="Haridas S."/>
            <person name="Andreopoulos W."/>
            <person name="Labutti K."/>
            <person name="Pangilinan J."/>
            <person name="Floch G.L."/>
            <person name="Makela M.R."/>
            <person name="Henrissat B."/>
            <person name="Grigoriev I.V."/>
            <person name="Crouch J.A."/>
            <person name="De Vries R.P."/>
            <person name="Sukno S.A."/>
            <person name="Thon M.R."/>
        </authorList>
    </citation>
    <scope>NUCLEOTIDE SEQUENCE</scope>
    <source>
        <strain evidence="2">CBS 125086</strain>
    </source>
</reference>
<organism evidence="2 3">
    <name type="scientific">Colletotrichum navitas</name>
    <dbReference type="NCBI Taxonomy" id="681940"/>
    <lineage>
        <taxon>Eukaryota</taxon>
        <taxon>Fungi</taxon>
        <taxon>Dikarya</taxon>
        <taxon>Ascomycota</taxon>
        <taxon>Pezizomycotina</taxon>
        <taxon>Sordariomycetes</taxon>
        <taxon>Hypocreomycetidae</taxon>
        <taxon>Glomerellales</taxon>
        <taxon>Glomerellaceae</taxon>
        <taxon>Colletotrichum</taxon>
        <taxon>Colletotrichum graminicola species complex</taxon>
    </lineage>
</organism>
<evidence type="ECO:0000313" key="2">
    <source>
        <dbReference type="EMBL" id="KAK1569736.1"/>
    </source>
</evidence>
<name>A0AAD8PLF4_9PEZI</name>
<protein>
    <submittedName>
        <fullName evidence="2">Uncharacterized protein</fullName>
    </submittedName>
</protein>
<dbReference type="RefSeq" id="XP_060407941.1">
    <property type="nucleotide sequence ID" value="XM_060561719.1"/>
</dbReference>
<proteinExistence type="predicted"/>
<evidence type="ECO:0000256" key="1">
    <source>
        <dbReference type="SAM" id="MobiDB-lite"/>
    </source>
</evidence>
<gene>
    <name evidence="2" type="ORF">LY79DRAFT_594717</name>
</gene>
<keyword evidence="3" id="KW-1185">Reference proteome</keyword>
<dbReference type="Proteomes" id="UP001230504">
    <property type="component" value="Unassembled WGS sequence"/>
</dbReference>
<comment type="caution">
    <text evidence="2">The sequence shown here is derived from an EMBL/GenBank/DDBJ whole genome shotgun (WGS) entry which is preliminary data.</text>
</comment>
<dbReference type="EMBL" id="JAHLJV010000124">
    <property type="protein sequence ID" value="KAK1569736.1"/>
    <property type="molecule type" value="Genomic_DNA"/>
</dbReference>
<evidence type="ECO:0000313" key="3">
    <source>
        <dbReference type="Proteomes" id="UP001230504"/>
    </source>
</evidence>
<sequence>MASFQAMDQLMQYGVDTVNTPSLEPNVNLDHGMEFLADRTSPAESPRSENTSNMRDATETDMRELTELSVRAYRVITEAGTPSTDELLALTQSVLKVLERIAATVRLEQNEGSMPGGDGDQQDPQTVVDHGSRTSISLVLHAVSVCEQVYSAFVYACSALHSELETHTQASNGGGSRGSSSSSNANDHRMSDARAVMTVELINYLFEKLNRAQRQLLATALVADGATSSPEDLSPEGSIKSLLIPSDSPSGFSASVISTMMHRTHGKHPQLQAHIQAIRDLTRNKDSL</sequence>
<accession>A0AAD8PLF4</accession>
<feature type="region of interest" description="Disordered" evidence="1">
    <location>
        <begin position="168"/>
        <end position="189"/>
    </location>
</feature>
<dbReference type="AlphaFoldDB" id="A0AAD8PLF4"/>
<dbReference type="GeneID" id="85445959"/>
<feature type="region of interest" description="Disordered" evidence="1">
    <location>
        <begin position="109"/>
        <end position="130"/>
    </location>
</feature>
<feature type="region of interest" description="Disordered" evidence="1">
    <location>
        <begin position="39"/>
        <end position="58"/>
    </location>
</feature>